<evidence type="ECO:0000313" key="24">
    <source>
        <dbReference type="Proteomes" id="UP000254835"/>
    </source>
</evidence>
<dbReference type="Pfam" id="PF01627">
    <property type="entry name" value="Hpt"/>
    <property type="match status" value="1"/>
</dbReference>
<evidence type="ECO:0000256" key="2">
    <source>
        <dbReference type="ARBA" id="ARBA00004651"/>
    </source>
</evidence>
<evidence type="ECO:0000256" key="9">
    <source>
        <dbReference type="ARBA" id="ARBA00022777"/>
    </source>
</evidence>
<feature type="domain" description="HPt" evidence="22">
    <location>
        <begin position="866"/>
        <end position="958"/>
    </location>
</feature>
<dbReference type="Gene3D" id="1.20.120.160">
    <property type="entry name" value="HPT domain"/>
    <property type="match status" value="1"/>
</dbReference>
<name>A0A380PQE7_YERFR</name>
<dbReference type="InterPro" id="IPR035965">
    <property type="entry name" value="PAS-like_dom_sf"/>
</dbReference>
<dbReference type="SUPFAM" id="SSF55874">
    <property type="entry name" value="ATPase domain of HSP90 chaperone/DNA topoisomerase II/histidine kinase"/>
    <property type="match status" value="1"/>
</dbReference>
<keyword evidence="7" id="KW-0812">Transmembrane</keyword>
<dbReference type="GO" id="GO:0000155">
    <property type="term" value="F:phosphorelay sensor kinase activity"/>
    <property type="evidence" value="ECO:0007669"/>
    <property type="project" value="InterPro"/>
</dbReference>
<feature type="domain" description="PAC" evidence="21">
    <location>
        <begin position="109"/>
        <end position="163"/>
    </location>
</feature>
<dbReference type="InterPro" id="IPR036641">
    <property type="entry name" value="HPT_dom_sf"/>
</dbReference>
<dbReference type="PRINTS" id="PR00344">
    <property type="entry name" value="BCTRLSENSOR"/>
</dbReference>
<dbReference type="FunFam" id="1.10.287.130:FF:000002">
    <property type="entry name" value="Two-component osmosensing histidine kinase"/>
    <property type="match status" value="1"/>
</dbReference>
<dbReference type="InterPro" id="IPR008207">
    <property type="entry name" value="Sig_transdc_His_kin_Hpt_dom"/>
</dbReference>
<evidence type="ECO:0000259" key="18">
    <source>
        <dbReference type="PROSITE" id="PS50109"/>
    </source>
</evidence>
<proteinExistence type="predicted"/>
<comment type="subcellular location">
    <subcellularLocation>
        <location evidence="2">Cell membrane</location>
        <topology evidence="2">Multi-pass membrane protein</topology>
    </subcellularLocation>
</comment>
<dbReference type="InterPro" id="IPR011006">
    <property type="entry name" value="CheY-like_superfamily"/>
</dbReference>
<dbReference type="InterPro" id="IPR004358">
    <property type="entry name" value="Sig_transdc_His_kin-like_C"/>
</dbReference>
<dbReference type="EC" id="2.7.13.3" evidence="3"/>
<dbReference type="Gene3D" id="3.40.50.2300">
    <property type="match status" value="2"/>
</dbReference>
<evidence type="ECO:0000256" key="7">
    <source>
        <dbReference type="ARBA" id="ARBA00022692"/>
    </source>
</evidence>
<evidence type="ECO:0000256" key="3">
    <source>
        <dbReference type="ARBA" id="ARBA00012438"/>
    </source>
</evidence>
<dbReference type="PROSITE" id="PS50110">
    <property type="entry name" value="RESPONSE_REGULATORY"/>
    <property type="match status" value="2"/>
</dbReference>
<feature type="domain" description="Response regulatory" evidence="19">
    <location>
        <begin position="558"/>
        <end position="682"/>
    </location>
</feature>
<dbReference type="SMART" id="SM00387">
    <property type="entry name" value="HATPase_c"/>
    <property type="match status" value="1"/>
</dbReference>
<feature type="domain" description="Response regulatory" evidence="19">
    <location>
        <begin position="706"/>
        <end position="824"/>
    </location>
</feature>
<organism evidence="23 24">
    <name type="scientific">Yersinia frederiksenii</name>
    <dbReference type="NCBI Taxonomy" id="29484"/>
    <lineage>
        <taxon>Bacteria</taxon>
        <taxon>Pseudomonadati</taxon>
        <taxon>Pseudomonadota</taxon>
        <taxon>Gammaproteobacteria</taxon>
        <taxon>Enterobacterales</taxon>
        <taxon>Yersiniaceae</taxon>
        <taxon>Yersinia</taxon>
    </lineage>
</organism>
<dbReference type="GO" id="GO:0005886">
    <property type="term" value="C:plasma membrane"/>
    <property type="evidence" value="ECO:0007669"/>
    <property type="project" value="UniProtKB-SubCell"/>
</dbReference>
<dbReference type="Gene3D" id="1.10.287.130">
    <property type="match status" value="1"/>
</dbReference>
<evidence type="ECO:0000256" key="16">
    <source>
        <dbReference type="PROSITE-ProRule" id="PRU00110"/>
    </source>
</evidence>
<dbReference type="CDD" id="cd00130">
    <property type="entry name" value="PAS"/>
    <property type="match status" value="2"/>
</dbReference>
<dbReference type="EMBL" id="UHJA01000001">
    <property type="protein sequence ID" value="SUP75836.1"/>
    <property type="molecule type" value="Genomic_DNA"/>
</dbReference>
<dbReference type="AlphaFoldDB" id="A0A380PQE7"/>
<sequence>MEIQPRYNDKNELIGFMAIESDISERKATYQRLEAALRENNALLSTLNLHGIISTADRDGIITDVNDAFCTISGYSREELIGQTYRLVDSHTHSTDFWQSMWNNIANGISWRGEICNKAKDGSLYWVDTTIAPFNNSDGQIERYISIQVDITANKNQQANLIIARNQLVRAADVAELGIWTWNITENTFSFDDRMNDIYGVPEELHNAPIPLSYWYSCLHPEDIPDVKSAIKTALENESVYRQIFRIVVRDQIHFIQSTGTVERDESGKAMLMMGINRDITQQREAEDILKTAREAAEEANKAKSAFLANMSHELRTPMNAILGMLTLLRRTGLDRKQADYAVKSEAATRTLLRLLNDILDFSKIESGKMELECIPFDIHVMLRDLAVILSSNLKVKKVEVLFDIDPSLPQFVEGDSMRLQQILTNLGGNALKFTELGEVVLFIKVITQDSHHVTLHFGVRDTGIGIAPENQESIFSGFTQAEASTTRRFGGTGLGLVISQRFVALMGGTLTLESQPGQGSLFHFTLTLSLPSYTNLVINNETPDTLVSRAQALNNLRVLVVDDNPTACDLIQRMGESLKWVVDVATSGNDALQLMRQQHESGITYGALFIDWQMPGLDGWQTSKCVRELMPVDNGPMIVMITAHDREMLLQRSEEDQALLDGYLVKPITASMLLDSVIDALSERKQPDVAKPVIAESLHRLSGIRLLIVEDNLNNQQIARELLEDEGAEVSIANHGKEAIEILEHHPSSFDLVLMDLQMPIMDGYNATKYIRKSLGLKNLPIIAMTANAMSSDRDACLAAGMNDHIGKPFDLNNLIHIIRKYSGQTDVADTVSSITPVLLSAELKNVATTAGIDVDAAVNRLGGDLTLYQKMLSLLNEDLTNFPTQLETLLAEGDNLSASRLLHTIKGLAAQLGATELSLSAGQGEKLFSQGITPTPDTINQLLSEMRNKVSVIQAGIMTLIQMLSQGHENKVEVDAVDIQPIELELDRLMLLLKNSDMAALEVMNKLIMTSSEQLNEQLSTLNDAINQLDFTKAIQLCQTLIANLPTRRNENI</sequence>
<keyword evidence="8" id="KW-0547">Nucleotide-binding</keyword>
<feature type="domain" description="PAC" evidence="21">
    <location>
        <begin position="1"/>
        <end position="35"/>
    </location>
</feature>
<dbReference type="CDD" id="cd00082">
    <property type="entry name" value="HisKA"/>
    <property type="match status" value="1"/>
</dbReference>
<dbReference type="InterPro" id="IPR003594">
    <property type="entry name" value="HATPase_dom"/>
</dbReference>
<evidence type="ECO:0000256" key="15">
    <source>
        <dbReference type="ARBA" id="ARBA00068150"/>
    </source>
</evidence>
<evidence type="ECO:0000259" key="22">
    <source>
        <dbReference type="PROSITE" id="PS50894"/>
    </source>
</evidence>
<feature type="domain" description="PAC" evidence="21">
    <location>
        <begin position="238"/>
        <end position="292"/>
    </location>
</feature>
<evidence type="ECO:0000256" key="14">
    <source>
        <dbReference type="ARBA" id="ARBA00064003"/>
    </source>
</evidence>
<dbReference type="InterPro" id="IPR000014">
    <property type="entry name" value="PAS"/>
</dbReference>
<feature type="modified residue" description="4-aspartylphosphate" evidence="17">
    <location>
        <position position="757"/>
    </location>
</feature>
<evidence type="ECO:0000259" key="21">
    <source>
        <dbReference type="PROSITE" id="PS50113"/>
    </source>
</evidence>
<dbReference type="InterPro" id="IPR003661">
    <property type="entry name" value="HisK_dim/P_dom"/>
</dbReference>
<evidence type="ECO:0000256" key="6">
    <source>
        <dbReference type="ARBA" id="ARBA00022679"/>
    </source>
</evidence>
<dbReference type="SMART" id="SM00086">
    <property type="entry name" value="PAC"/>
    <property type="match status" value="2"/>
</dbReference>
<gene>
    <name evidence="23" type="primary">barA_1</name>
    <name evidence="23" type="ORF">NCTC11470_00855</name>
</gene>
<keyword evidence="4" id="KW-1003">Cell membrane</keyword>
<dbReference type="SUPFAM" id="SSF47384">
    <property type="entry name" value="Homodimeric domain of signal transducing histidine kinase"/>
    <property type="match status" value="1"/>
</dbReference>
<dbReference type="CDD" id="cd16922">
    <property type="entry name" value="HATPase_EvgS-ArcB-TorS-like"/>
    <property type="match status" value="1"/>
</dbReference>
<dbReference type="InterPro" id="IPR036890">
    <property type="entry name" value="HATPase_C_sf"/>
</dbReference>
<evidence type="ECO:0000256" key="1">
    <source>
        <dbReference type="ARBA" id="ARBA00000085"/>
    </source>
</evidence>
<comment type="subunit">
    <text evidence="14">At low DSF concentrations, interacts with RpfF.</text>
</comment>
<comment type="catalytic activity">
    <reaction evidence="1">
        <text>ATP + protein L-histidine = ADP + protein N-phospho-L-histidine.</text>
        <dbReference type="EC" id="2.7.13.3"/>
    </reaction>
</comment>
<dbReference type="InterPro" id="IPR036097">
    <property type="entry name" value="HisK_dim/P_sf"/>
</dbReference>
<dbReference type="FunFam" id="3.30.565.10:FF:000010">
    <property type="entry name" value="Sensor histidine kinase RcsC"/>
    <property type="match status" value="1"/>
</dbReference>
<dbReference type="SMART" id="SM00448">
    <property type="entry name" value="REC"/>
    <property type="match status" value="2"/>
</dbReference>
<dbReference type="Proteomes" id="UP000254835">
    <property type="component" value="Unassembled WGS sequence"/>
</dbReference>
<dbReference type="Gene3D" id="3.30.450.20">
    <property type="entry name" value="PAS domain"/>
    <property type="match status" value="2"/>
</dbReference>
<dbReference type="Pfam" id="PF00512">
    <property type="entry name" value="HisKA"/>
    <property type="match status" value="1"/>
</dbReference>
<evidence type="ECO:0000259" key="20">
    <source>
        <dbReference type="PROSITE" id="PS50112"/>
    </source>
</evidence>
<feature type="domain" description="PAS" evidence="20">
    <location>
        <begin position="57"/>
        <end position="96"/>
    </location>
</feature>
<dbReference type="InterPro" id="IPR005467">
    <property type="entry name" value="His_kinase_dom"/>
</dbReference>
<dbReference type="GO" id="GO:0005524">
    <property type="term" value="F:ATP binding"/>
    <property type="evidence" value="ECO:0007669"/>
    <property type="project" value="UniProtKB-KW"/>
</dbReference>
<dbReference type="SUPFAM" id="SSF47226">
    <property type="entry name" value="Histidine-containing phosphotransfer domain, HPT domain"/>
    <property type="match status" value="1"/>
</dbReference>
<feature type="domain" description="Histidine kinase" evidence="18">
    <location>
        <begin position="310"/>
        <end position="531"/>
    </location>
</feature>
<dbReference type="Pfam" id="PF13426">
    <property type="entry name" value="PAS_9"/>
    <property type="match status" value="1"/>
</dbReference>
<keyword evidence="6 23" id="KW-0808">Transferase</keyword>
<dbReference type="InterPro" id="IPR001789">
    <property type="entry name" value="Sig_transdc_resp-reg_receiver"/>
</dbReference>
<dbReference type="SMART" id="SM00073">
    <property type="entry name" value="HPT"/>
    <property type="match status" value="1"/>
</dbReference>
<dbReference type="PROSITE" id="PS50113">
    <property type="entry name" value="PAC"/>
    <property type="match status" value="3"/>
</dbReference>
<dbReference type="PROSITE" id="PS50109">
    <property type="entry name" value="HIS_KIN"/>
    <property type="match status" value="1"/>
</dbReference>
<dbReference type="InterPro" id="IPR013655">
    <property type="entry name" value="PAS_fold_3"/>
</dbReference>
<dbReference type="PROSITE" id="PS50894">
    <property type="entry name" value="HPT"/>
    <property type="match status" value="1"/>
</dbReference>
<keyword evidence="12" id="KW-0902">Two-component regulatory system</keyword>
<reference evidence="23 24" key="1">
    <citation type="submission" date="2018-06" db="EMBL/GenBank/DDBJ databases">
        <authorList>
            <consortium name="Pathogen Informatics"/>
            <person name="Doyle S."/>
        </authorList>
    </citation>
    <scope>NUCLEOTIDE SEQUENCE [LARGE SCALE GENOMIC DNA]</scope>
    <source>
        <strain evidence="23 24">NCTC11470</strain>
    </source>
</reference>
<dbReference type="Pfam" id="PF00072">
    <property type="entry name" value="Response_reg"/>
    <property type="match status" value="2"/>
</dbReference>
<evidence type="ECO:0000256" key="8">
    <source>
        <dbReference type="ARBA" id="ARBA00022741"/>
    </source>
</evidence>
<dbReference type="CDD" id="cd17546">
    <property type="entry name" value="REC_hyHK_CKI1_RcsC-like"/>
    <property type="match status" value="2"/>
</dbReference>
<dbReference type="SMART" id="SM00091">
    <property type="entry name" value="PAS"/>
    <property type="match status" value="2"/>
</dbReference>
<accession>A0A380PQE7</accession>
<dbReference type="InterPro" id="IPR000700">
    <property type="entry name" value="PAS-assoc_C"/>
</dbReference>
<dbReference type="PANTHER" id="PTHR45339">
    <property type="entry name" value="HYBRID SIGNAL TRANSDUCTION HISTIDINE KINASE J"/>
    <property type="match status" value="1"/>
</dbReference>
<evidence type="ECO:0000259" key="19">
    <source>
        <dbReference type="PROSITE" id="PS50110"/>
    </source>
</evidence>
<evidence type="ECO:0000313" key="23">
    <source>
        <dbReference type="EMBL" id="SUP75836.1"/>
    </source>
</evidence>
<protein>
    <recommendedName>
        <fullName evidence="15">Sensory/regulatory protein RpfC</fullName>
        <ecNumber evidence="3">2.7.13.3</ecNumber>
    </recommendedName>
</protein>
<dbReference type="InterPro" id="IPR001610">
    <property type="entry name" value="PAC"/>
</dbReference>
<feature type="modified residue" description="Phosphohistidine" evidence="16">
    <location>
        <position position="905"/>
    </location>
</feature>
<dbReference type="PANTHER" id="PTHR45339:SF1">
    <property type="entry name" value="HYBRID SIGNAL TRANSDUCTION HISTIDINE KINASE J"/>
    <property type="match status" value="1"/>
</dbReference>
<dbReference type="SMART" id="SM00388">
    <property type="entry name" value="HisKA"/>
    <property type="match status" value="1"/>
</dbReference>
<feature type="modified residue" description="4-aspartylphosphate" evidence="17">
    <location>
        <position position="612"/>
    </location>
</feature>
<keyword evidence="13" id="KW-0472">Membrane</keyword>
<dbReference type="NCBIfam" id="TIGR00229">
    <property type="entry name" value="sensory_box"/>
    <property type="match status" value="1"/>
</dbReference>
<dbReference type="PROSITE" id="PS50112">
    <property type="entry name" value="PAS"/>
    <property type="match status" value="1"/>
</dbReference>
<dbReference type="Pfam" id="PF08447">
    <property type="entry name" value="PAS_3"/>
    <property type="match status" value="1"/>
</dbReference>
<evidence type="ECO:0000256" key="10">
    <source>
        <dbReference type="ARBA" id="ARBA00022840"/>
    </source>
</evidence>
<dbReference type="RefSeq" id="WP_256593524.1">
    <property type="nucleotide sequence ID" value="NZ_UHJA01000001.1"/>
</dbReference>
<dbReference type="SUPFAM" id="SSF52172">
    <property type="entry name" value="CheY-like"/>
    <property type="match status" value="2"/>
</dbReference>
<keyword evidence="5 17" id="KW-0597">Phosphoprotein</keyword>
<dbReference type="Gene3D" id="3.30.565.10">
    <property type="entry name" value="Histidine kinase-like ATPase, C-terminal domain"/>
    <property type="match status" value="1"/>
</dbReference>
<dbReference type="Pfam" id="PF02518">
    <property type="entry name" value="HATPase_c"/>
    <property type="match status" value="1"/>
</dbReference>
<evidence type="ECO:0000256" key="13">
    <source>
        <dbReference type="ARBA" id="ARBA00023136"/>
    </source>
</evidence>
<evidence type="ECO:0000256" key="4">
    <source>
        <dbReference type="ARBA" id="ARBA00022475"/>
    </source>
</evidence>
<evidence type="ECO:0000256" key="17">
    <source>
        <dbReference type="PROSITE-ProRule" id="PRU00169"/>
    </source>
</evidence>
<keyword evidence="9 23" id="KW-0418">Kinase</keyword>
<dbReference type="SUPFAM" id="SSF55785">
    <property type="entry name" value="PYP-like sensor domain (PAS domain)"/>
    <property type="match status" value="2"/>
</dbReference>
<evidence type="ECO:0000256" key="12">
    <source>
        <dbReference type="ARBA" id="ARBA00023012"/>
    </source>
</evidence>
<keyword evidence="10" id="KW-0067">ATP-binding</keyword>
<evidence type="ECO:0000256" key="11">
    <source>
        <dbReference type="ARBA" id="ARBA00022989"/>
    </source>
</evidence>
<keyword evidence="11" id="KW-1133">Transmembrane helix</keyword>
<evidence type="ECO:0000256" key="5">
    <source>
        <dbReference type="ARBA" id="ARBA00022553"/>
    </source>
</evidence>